<dbReference type="EMBL" id="CP025706">
    <property type="protein sequence ID" value="AXB05933.1"/>
    <property type="molecule type" value="Genomic_DNA"/>
</dbReference>
<keyword evidence="1 5" id="KW-0808">Transferase</keyword>
<name>A0A3S7P870_AERCA</name>
<dbReference type="PROSITE" id="PS51186">
    <property type="entry name" value="GNAT"/>
    <property type="match status" value="1"/>
</dbReference>
<dbReference type="InterPro" id="IPR051531">
    <property type="entry name" value="N-acetyltransferase"/>
</dbReference>
<feature type="domain" description="N-acetyltransferase" evidence="4">
    <location>
        <begin position="9"/>
        <end position="170"/>
    </location>
</feature>
<evidence type="ECO:0000313" key="6">
    <source>
        <dbReference type="Proteomes" id="UP000266778"/>
    </source>
</evidence>
<protein>
    <submittedName>
        <fullName evidence="5">GNAT family N-acetyltransferase</fullName>
    </submittedName>
</protein>
<dbReference type="Gene3D" id="3.40.630.30">
    <property type="match status" value="1"/>
</dbReference>
<dbReference type="Pfam" id="PF13302">
    <property type="entry name" value="Acetyltransf_3"/>
    <property type="match status" value="1"/>
</dbReference>
<dbReference type="PANTHER" id="PTHR43792">
    <property type="entry name" value="GNAT FAMILY, PUTATIVE (AFU_ORTHOLOGUE AFUA_3G00765)-RELATED-RELATED"/>
    <property type="match status" value="1"/>
</dbReference>
<dbReference type="GO" id="GO:0016747">
    <property type="term" value="F:acyltransferase activity, transferring groups other than amino-acyl groups"/>
    <property type="evidence" value="ECO:0007669"/>
    <property type="project" value="InterPro"/>
</dbReference>
<organism evidence="5 6">
    <name type="scientific">Aeromonas caviae</name>
    <name type="common">Aeromonas punctata</name>
    <dbReference type="NCBI Taxonomy" id="648"/>
    <lineage>
        <taxon>Bacteria</taxon>
        <taxon>Pseudomonadati</taxon>
        <taxon>Pseudomonadota</taxon>
        <taxon>Gammaproteobacteria</taxon>
        <taxon>Aeromonadales</taxon>
        <taxon>Aeromonadaceae</taxon>
        <taxon>Aeromonas</taxon>
    </lineage>
</organism>
<keyword evidence="2" id="KW-0012">Acyltransferase</keyword>
<dbReference type="InterPro" id="IPR000182">
    <property type="entry name" value="GNAT_dom"/>
</dbReference>
<sequence>MTSMQQPHIRLDPVSDTDLPHIYRGLSDPRVIAYYGVSYDSLAACRAQMDWYAELTRTGRGAWHLIRDRHTGEPLGAIGYNDADPTHRCAELGYWLYPEHWGKGVMSAALQLWLPLTYRTTDLHRLMAVVEEPNRPSARLLERAGFHYEGTARECERKGDGFISLRHYAILRSDLPASL</sequence>
<dbReference type="AlphaFoldDB" id="A0A3S7P870"/>
<accession>A0A3S7P870</accession>
<evidence type="ECO:0000313" key="5">
    <source>
        <dbReference type="EMBL" id="AXB05933.1"/>
    </source>
</evidence>
<evidence type="ECO:0000259" key="4">
    <source>
        <dbReference type="PROSITE" id="PS51186"/>
    </source>
</evidence>
<dbReference type="RefSeq" id="WP_119197406.1">
    <property type="nucleotide sequence ID" value="NZ_BPNS01000027.1"/>
</dbReference>
<evidence type="ECO:0000256" key="1">
    <source>
        <dbReference type="ARBA" id="ARBA00022679"/>
    </source>
</evidence>
<evidence type="ECO:0000256" key="3">
    <source>
        <dbReference type="ARBA" id="ARBA00038502"/>
    </source>
</evidence>
<dbReference type="Proteomes" id="UP000266778">
    <property type="component" value="Chromosome"/>
</dbReference>
<dbReference type="InterPro" id="IPR016181">
    <property type="entry name" value="Acyl_CoA_acyltransferase"/>
</dbReference>
<evidence type="ECO:0000256" key="2">
    <source>
        <dbReference type="ARBA" id="ARBA00023315"/>
    </source>
</evidence>
<reference evidence="5" key="1">
    <citation type="journal article" date="2019" name="J Environ">
        <title>Genetic characterization and potential molecular dissemination mechanism of tet (31) gene in Aeromonas caviae from an oxytetracycline wastewater treatment system.</title>
        <authorList>
            <person name="Shi Y."/>
            <person name="Tian Z."/>
            <person name="Leclercq S.O."/>
            <person name="Zhang H."/>
            <person name="Yang M."/>
            <person name="Zhang Y."/>
        </authorList>
    </citation>
    <scope>NUCLEOTIDE SEQUENCE</scope>
    <source>
        <strain evidence="5">T25-39</strain>
    </source>
</reference>
<gene>
    <name evidence="5" type="ORF">C1C91_13790</name>
</gene>
<proteinExistence type="inferred from homology"/>
<dbReference type="SUPFAM" id="SSF55729">
    <property type="entry name" value="Acyl-CoA N-acyltransferases (Nat)"/>
    <property type="match status" value="1"/>
</dbReference>
<comment type="similarity">
    <text evidence="3">Belongs to the acetyltransferase family. RimJ subfamily.</text>
</comment>
<dbReference type="PANTHER" id="PTHR43792:SF8">
    <property type="entry name" value="[RIBOSOMAL PROTEIN US5]-ALANINE N-ACETYLTRANSFERASE"/>
    <property type="match status" value="1"/>
</dbReference>